<evidence type="ECO:0000313" key="1">
    <source>
        <dbReference type="EMBL" id="EQD38199.1"/>
    </source>
</evidence>
<dbReference type="AlphaFoldDB" id="T1ABE0"/>
<accession>T1ABE0</accession>
<reference evidence="1" key="2">
    <citation type="journal article" date="2014" name="ISME J.">
        <title>Microbial stratification in low pH oxic and suboxic macroscopic growths along an acid mine drainage.</title>
        <authorList>
            <person name="Mendez-Garcia C."/>
            <person name="Mesa V."/>
            <person name="Sprenger R.R."/>
            <person name="Richter M."/>
            <person name="Diez M.S."/>
            <person name="Solano J."/>
            <person name="Bargiela R."/>
            <person name="Golyshina O.V."/>
            <person name="Manteca A."/>
            <person name="Ramos J.L."/>
            <person name="Gallego J.R."/>
            <person name="Llorente I."/>
            <person name="Martins Dos Santos V.A."/>
            <person name="Jensen O.N."/>
            <person name="Pelaez A.I."/>
            <person name="Sanchez J."/>
            <person name="Ferrer M."/>
        </authorList>
    </citation>
    <scope>NUCLEOTIDE SEQUENCE</scope>
</reference>
<gene>
    <name evidence="1" type="ORF">B1B_15928</name>
</gene>
<comment type="caution">
    <text evidence="1">The sequence shown here is derived from an EMBL/GenBank/DDBJ whole genome shotgun (WGS) entry which is preliminary data.</text>
</comment>
<dbReference type="EMBL" id="AUZY01010595">
    <property type="protein sequence ID" value="EQD38199.1"/>
    <property type="molecule type" value="Genomic_DNA"/>
</dbReference>
<organism evidence="1">
    <name type="scientific">mine drainage metagenome</name>
    <dbReference type="NCBI Taxonomy" id="410659"/>
    <lineage>
        <taxon>unclassified sequences</taxon>
        <taxon>metagenomes</taxon>
        <taxon>ecological metagenomes</taxon>
    </lineage>
</organism>
<sequence>MQRMNVPIDVRRGRRQLLLIVAVFFAPMLLAAILALSGWVPSARSHGQPIVPQESFAGLKVSLADGKNWPWKAATPQYTLMALVGPDCAAACLYKLYMLHNAQVGLNKSSKNLRLLYVGAAPVVADTHGALQSWMLGQTRAAALLRFVPKPADQIAVILVAADGTAVVYYPPAVSVIDINKDLRRLFK</sequence>
<name>T1ABE0_9ZZZZ</name>
<proteinExistence type="predicted"/>
<reference evidence="1" key="1">
    <citation type="submission" date="2013-08" db="EMBL/GenBank/DDBJ databases">
        <authorList>
            <person name="Mendez C."/>
            <person name="Richter M."/>
            <person name="Ferrer M."/>
            <person name="Sanchez J."/>
        </authorList>
    </citation>
    <scope>NUCLEOTIDE SEQUENCE</scope>
</reference>
<protein>
    <submittedName>
        <fullName evidence="1">Uncharacterized protein</fullName>
    </submittedName>
</protein>